<accession>A0A8J3NIC7</accession>
<dbReference type="Proteomes" id="UP000601223">
    <property type="component" value="Unassembled WGS sequence"/>
</dbReference>
<evidence type="ECO:0000313" key="2">
    <source>
        <dbReference type="Proteomes" id="UP000601223"/>
    </source>
</evidence>
<evidence type="ECO:0000313" key="1">
    <source>
        <dbReference type="EMBL" id="GIF80216.1"/>
    </source>
</evidence>
<protein>
    <recommendedName>
        <fullName evidence="3">Fructosamine kinase</fullName>
    </recommendedName>
</protein>
<dbReference type="Gene3D" id="1.20.1270.240">
    <property type="match status" value="1"/>
</dbReference>
<dbReference type="SUPFAM" id="SSF56112">
    <property type="entry name" value="Protein kinase-like (PK-like)"/>
    <property type="match status" value="1"/>
</dbReference>
<keyword evidence="2" id="KW-1185">Reference proteome</keyword>
<name>A0A8J3NIC7_9ACTN</name>
<comment type="caution">
    <text evidence="1">The sequence shown here is derived from an EMBL/GenBank/DDBJ whole genome shotgun (WGS) entry which is preliminary data.</text>
</comment>
<proteinExistence type="predicted"/>
<evidence type="ECO:0008006" key="3">
    <source>
        <dbReference type="Google" id="ProtNLM"/>
    </source>
</evidence>
<dbReference type="AlphaFoldDB" id="A0A8J3NIC7"/>
<organism evidence="1 2">
    <name type="scientific">Catellatospora bangladeshensis</name>
    <dbReference type="NCBI Taxonomy" id="310355"/>
    <lineage>
        <taxon>Bacteria</taxon>
        <taxon>Bacillati</taxon>
        <taxon>Actinomycetota</taxon>
        <taxon>Actinomycetes</taxon>
        <taxon>Micromonosporales</taxon>
        <taxon>Micromonosporaceae</taxon>
        <taxon>Catellatospora</taxon>
    </lineage>
</organism>
<dbReference type="RefSeq" id="WP_203743580.1">
    <property type="nucleotide sequence ID" value="NZ_BONF01000009.1"/>
</dbReference>
<dbReference type="InterPro" id="IPR016477">
    <property type="entry name" value="Fructo-/Ketosamine-3-kinase"/>
</dbReference>
<reference evidence="1 2" key="1">
    <citation type="submission" date="2021-01" db="EMBL/GenBank/DDBJ databases">
        <title>Whole genome shotgun sequence of Catellatospora bangladeshensis NBRC 107357.</title>
        <authorList>
            <person name="Komaki H."/>
            <person name="Tamura T."/>
        </authorList>
    </citation>
    <scope>NUCLEOTIDE SEQUENCE [LARGE SCALE GENOMIC DNA]</scope>
    <source>
        <strain evidence="1 2">NBRC 107357</strain>
    </source>
</reference>
<dbReference type="InterPro" id="IPR011009">
    <property type="entry name" value="Kinase-like_dom_sf"/>
</dbReference>
<dbReference type="Gene3D" id="1.10.510.10">
    <property type="entry name" value="Transferase(Phosphotransferase) domain 1"/>
    <property type="match status" value="1"/>
</dbReference>
<dbReference type="EMBL" id="BONF01000009">
    <property type="protein sequence ID" value="GIF80216.1"/>
    <property type="molecule type" value="Genomic_DNA"/>
</dbReference>
<dbReference type="Pfam" id="PF03881">
    <property type="entry name" value="Fructosamin_kin"/>
    <property type="match status" value="1"/>
</dbReference>
<sequence length="220" mass="23502">MVTHPLWEPGVRAVVERAASGHRGRPWSATGFTDLDERASHRCGILHGTPFSVFAKLDGSAGGADRFGVELRGHRLLRERGGVRTPLPVGPGTAGSPAGTLLLLEALPEVPAQRRTPEQWRAIGRTLAILHSARGDRFGLAEFDGYFGPLAQDNRPTGTGWAGFYAQRRLLPRLRDAVASGNLPAELATGVERLAADLPRCAGPSRSPPCCTATRSRTTS</sequence>
<gene>
    <name evidence="1" type="ORF">Cba03nite_15650</name>
</gene>